<feature type="compositionally biased region" description="Low complexity" evidence="1">
    <location>
        <begin position="295"/>
        <end position="312"/>
    </location>
</feature>
<dbReference type="AlphaFoldDB" id="T0L4I3"/>
<proteinExistence type="predicted"/>
<dbReference type="HOGENOM" id="CLU_035158_0_0_1"/>
<feature type="region of interest" description="Disordered" evidence="1">
    <location>
        <begin position="291"/>
        <end position="312"/>
    </location>
</feature>
<evidence type="ECO:0000313" key="3">
    <source>
        <dbReference type="Proteomes" id="UP000053780"/>
    </source>
</evidence>
<accession>T0L4I3</accession>
<dbReference type="VEuPathDB" id="MicrosporidiaDB:NAPIS_ORF02764"/>
<gene>
    <name evidence="2" type="ORF">NAPIS_ORF02764</name>
</gene>
<reference evidence="2 3" key="1">
    <citation type="journal article" date="2013" name="BMC Genomics">
        <title>Genome sequencing and comparative genomics of honey bee microsporidia, Nosema apis reveal novel insights into host-parasite interactions.</title>
        <authorList>
            <person name="Chen Yp."/>
            <person name="Pettis J.S."/>
            <person name="Zhao Y."/>
            <person name="Liu X."/>
            <person name="Tallon L.J."/>
            <person name="Sadzewicz L.D."/>
            <person name="Li R."/>
            <person name="Zheng H."/>
            <person name="Huang S."/>
            <person name="Zhang X."/>
            <person name="Hamilton M.C."/>
            <person name="Pernal S.F."/>
            <person name="Melathopoulos A.P."/>
            <person name="Yan X."/>
            <person name="Evans J.D."/>
        </authorList>
    </citation>
    <scope>NUCLEOTIDE SEQUENCE [LARGE SCALE GENOMIC DNA]</scope>
    <source>
        <strain evidence="2 3">BRL 01</strain>
    </source>
</reference>
<protein>
    <submittedName>
        <fullName evidence="2">Uncharacterized protein</fullName>
    </submittedName>
</protein>
<organism evidence="2 3">
    <name type="scientific">Vairimorpha apis BRL 01</name>
    <dbReference type="NCBI Taxonomy" id="1037528"/>
    <lineage>
        <taxon>Eukaryota</taxon>
        <taxon>Fungi</taxon>
        <taxon>Fungi incertae sedis</taxon>
        <taxon>Microsporidia</taxon>
        <taxon>Nosematidae</taxon>
        <taxon>Vairimorpha</taxon>
    </lineage>
</organism>
<evidence type="ECO:0000313" key="2">
    <source>
        <dbReference type="EMBL" id="EQB59663.1"/>
    </source>
</evidence>
<dbReference type="EMBL" id="KE647381">
    <property type="protein sequence ID" value="EQB59663.1"/>
    <property type="molecule type" value="Genomic_DNA"/>
</dbReference>
<dbReference type="Proteomes" id="UP000053780">
    <property type="component" value="Unassembled WGS sequence"/>
</dbReference>
<name>T0L4I3_9MICR</name>
<sequence length="423" mass="49247">MNLITPFTKIHDICNLLIGLDKKLVFDSFFSLQGSKFDFCALEFWRCEIGDVLGVDNNSDRLNDCMNNIDIYNESMYDNRLCNGRIGLNDCMYNGRMCNNGMDNEIMYIDKDNSIDNDRMDMDNEKCINYKDNDRLYNCNKNNTLKKHLSRFNLLKEREFYETKNYCECCISRDMRNKFEICTGKRKNMFENNSSCDFSKSKRIKRSESIVDLNKIGSRSIIDLNRSESNVDKSGSESIIDLNRSIDRFNGNIINRNDNTIDSRENRLEDISTNKLKGTIINKLKGASTNKLKGTTTNKSKNHNTNNTNSINQNITSINQNTTSINQNTTQSTLSKKNLQLEAFKAFYSKFNLDWVLQRLVDIFNDDIFLKDIAFNKYKDIKTYYQDEDNKFVEECESGVGYFKKEFFVFILCEMGLIEGSKK</sequence>
<keyword evidence="3" id="KW-1185">Reference proteome</keyword>
<evidence type="ECO:0000256" key="1">
    <source>
        <dbReference type="SAM" id="MobiDB-lite"/>
    </source>
</evidence>